<protein>
    <recommendedName>
        <fullName evidence="3">T9SS C-terminal target domain-containing protein</fullName>
    </recommendedName>
</protein>
<dbReference type="EMBL" id="AP035786">
    <property type="protein sequence ID" value="BFO73386.1"/>
    <property type="molecule type" value="Genomic_DNA"/>
</dbReference>
<dbReference type="NCBIfam" id="TIGR04183">
    <property type="entry name" value="Por_Secre_tail"/>
    <property type="match status" value="1"/>
</dbReference>
<gene>
    <name evidence="2" type="ORF">GTC17254_09830</name>
</gene>
<organism evidence="2">
    <name type="scientific">Prevotella sp. GTC17254</name>
    <dbReference type="NCBI Taxonomy" id="3236794"/>
    <lineage>
        <taxon>Bacteria</taxon>
        <taxon>Pseudomonadati</taxon>
        <taxon>Bacteroidota</taxon>
        <taxon>Bacteroidia</taxon>
        <taxon>Bacteroidales</taxon>
        <taxon>Prevotellaceae</taxon>
        <taxon>Prevotella</taxon>
    </lineage>
</organism>
<evidence type="ECO:0000313" key="2">
    <source>
        <dbReference type="EMBL" id="BFO73386.1"/>
    </source>
</evidence>
<name>A0AB33IZQ0_9BACT</name>
<reference evidence="2" key="1">
    <citation type="submission" date="2024-07" db="EMBL/GenBank/DDBJ databases">
        <title>Complete genome sequence of Prevotella sp. YM-2024 GTC17254.</title>
        <authorList>
            <person name="Hayashi M."/>
            <person name="Muto Y."/>
            <person name="Tanaka K."/>
            <person name="Niwa H."/>
        </authorList>
    </citation>
    <scope>NUCLEOTIDE SEQUENCE</scope>
    <source>
        <strain evidence="2">GTC17254</strain>
    </source>
</reference>
<sequence length="103" mass="11311">MMKRLLSLLAVGMLAMTTPQILHASSVEYSVNDEYSKISISIINRNVLAITGANGQVVRVYNLTGMCVVSYKIDADNFHYDLNLPKGCYIVKVGTVVRKVSVS</sequence>
<evidence type="ECO:0000256" key="1">
    <source>
        <dbReference type="SAM" id="SignalP"/>
    </source>
</evidence>
<dbReference type="InterPro" id="IPR026444">
    <property type="entry name" value="Secre_tail"/>
</dbReference>
<feature type="signal peptide" evidence="1">
    <location>
        <begin position="1"/>
        <end position="24"/>
    </location>
</feature>
<dbReference type="AlphaFoldDB" id="A0AB33IZQ0"/>
<proteinExistence type="predicted"/>
<feature type="chain" id="PRO_5044323857" description="T9SS C-terminal target domain-containing protein" evidence="1">
    <location>
        <begin position="25"/>
        <end position="103"/>
    </location>
</feature>
<accession>A0AB33IZQ0</accession>
<evidence type="ECO:0008006" key="3">
    <source>
        <dbReference type="Google" id="ProtNLM"/>
    </source>
</evidence>
<keyword evidence="1" id="KW-0732">Signal</keyword>